<keyword evidence="3" id="KW-1185">Reference proteome</keyword>
<sequence>MDAKGPIRVAIVGSGMAGLVTAYLLHRDSRQRYAVKLFESGKSLSLDSASVSVPNASGTSTDRVDLPMRAFAGGYYNNLKAMYDHLGVKYHSQPFLFEFAMVHAEAVGRRNSNGDPSYFIHASNLHKMPPPRPSAVATISYLAEVVYLLACYTWFSLCCFLVAPRIGHRGLSETLDDYLKRIWLPEYFATYYLLPLISSVTTCPHKSLLAFPASDLTEYKRKTNGAPHYTVSNGVKAVQGKLVEGIDYELAALVSAVEPSSDGVRLRWKRDHDNTETESRMETFDRVVLAVSPDIVGQVFETLRRAMSRIPTMPVESVVHNDRSTLGAEEFGESSETGHSAQLISLRTSSDGTNRTESIHVQPSGALVTTCPFSPIDPSLTLHSAIFTRVLRSPESRRIVNSIFGDTHDYFGDEKGILEWKNGDGNVWLVGGWCWDGMVLLEGCVISAMRVADAFGVEVPWRH</sequence>
<accession>A0A6A6DK03</accession>
<keyword evidence="1" id="KW-1133">Transmembrane helix</keyword>
<dbReference type="Pfam" id="PF13450">
    <property type="entry name" value="NAD_binding_8"/>
    <property type="match status" value="1"/>
</dbReference>
<dbReference type="PANTHER" id="PTHR42923:SF42">
    <property type="entry name" value="AMINE OXIDASE DOMAIN-CONTAINING PROTEIN"/>
    <property type="match status" value="1"/>
</dbReference>
<dbReference type="GO" id="GO:0016491">
    <property type="term" value="F:oxidoreductase activity"/>
    <property type="evidence" value="ECO:0007669"/>
    <property type="project" value="TreeGrafter"/>
</dbReference>
<evidence type="ECO:0000313" key="3">
    <source>
        <dbReference type="Proteomes" id="UP000800200"/>
    </source>
</evidence>
<reference evidence="2" key="1">
    <citation type="journal article" date="2020" name="Stud. Mycol.">
        <title>101 Dothideomycetes genomes: a test case for predicting lifestyles and emergence of pathogens.</title>
        <authorList>
            <person name="Haridas S."/>
            <person name="Albert R."/>
            <person name="Binder M."/>
            <person name="Bloem J."/>
            <person name="Labutti K."/>
            <person name="Salamov A."/>
            <person name="Andreopoulos B."/>
            <person name="Baker S."/>
            <person name="Barry K."/>
            <person name="Bills G."/>
            <person name="Bluhm B."/>
            <person name="Cannon C."/>
            <person name="Castanera R."/>
            <person name="Culley D."/>
            <person name="Daum C."/>
            <person name="Ezra D."/>
            <person name="Gonzalez J."/>
            <person name="Henrissat B."/>
            <person name="Kuo A."/>
            <person name="Liang C."/>
            <person name="Lipzen A."/>
            <person name="Lutzoni F."/>
            <person name="Magnuson J."/>
            <person name="Mondo S."/>
            <person name="Nolan M."/>
            <person name="Ohm R."/>
            <person name="Pangilinan J."/>
            <person name="Park H.-J."/>
            <person name="Ramirez L."/>
            <person name="Alfaro M."/>
            <person name="Sun H."/>
            <person name="Tritt A."/>
            <person name="Yoshinaga Y."/>
            <person name="Zwiers L.-H."/>
            <person name="Turgeon B."/>
            <person name="Goodwin S."/>
            <person name="Spatafora J."/>
            <person name="Crous P."/>
            <person name="Grigoriev I."/>
        </authorList>
    </citation>
    <scope>NUCLEOTIDE SEQUENCE</scope>
    <source>
        <strain evidence="2">CBS 207.26</strain>
    </source>
</reference>
<dbReference type="SUPFAM" id="SSF51905">
    <property type="entry name" value="FAD/NAD(P)-binding domain"/>
    <property type="match status" value="1"/>
</dbReference>
<dbReference type="Proteomes" id="UP000800200">
    <property type="component" value="Unassembled WGS sequence"/>
</dbReference>
<dbReference type="PANTHER" id="PTHR42923">
    <property type="entry name" value="PROTOPORPHYRINOGEN OXIDASE"/>
    <property type="match status" value="1"/>
</dbReference>
<organism evidence="2 3">
    <name type="scientific">Zopfia rhizophila CBS 207.26</name>
    <dbReference type="NCBI Taxonomy" id="1314779"/>
    <lineage>
        <taxon>Eukaryota</taxon>
        <taxon>Fungi</taxon>
        <taxon>Dikarya</taxon>
        <taxon>Ascomycota</taxon>
        <taxon>Pezizomycotina</taxon>
        <taxon>Dothideomycetes</taxon>
        <taxon>Dothideomycetes incertae sedis</taxon>
        <taxon>Zopfiaceae</taxon>
        <taxon>Zopfia</taxon>
    </lineage>
</organism>
<keyword evidence="1" id="KW-0812">Transmembrane</keyword>
<evidence type="ECO:0000313" key="2">
    <source>
        <dbReference type="EMBL" id="KAF2179263.1"/>
    </source>
</evidence>
<dbReference type="EMBL" id="ML994668">
    <property type="protein sequence ID" value="KAF2179263.1"/>
    <property type="molecule type" value="Genomic_DNA"/>
</dbReference>
<feature type="transmembrane region" description="Helical" evidence="1">
    <location>
        <begin position="6"/>
        <end position="26"/>
    </location>
</feature>
<keyword evidence="1" id="KW-0472">Membrane</keyword>
<evidence type="ECO:0000256" key="1">
    <source>
        <dbReference type="SAM" id="Phobius"/>
    </source>
</evidence>
<dbReference type="OrthoDB" id="5977668at2759"/>
<evidence type="ECO:0008006" key="4">
    <source>
        <dbReference type="Google" id="ProtNLM"/>
    </source>
</evidence>
<protein>
    <recommendedName>
        <fullName evidence="4">FAD/NAD(P)-binding domain-containing protein</fullName>
    </recommendedName>
</protein>
<dbReference type="InterPro" id="IPR050464">
    <property type="entry name" value="Zeta_carotene_desat/Oxidored"/>
</dbReference>
<proteinExistence type="predicted"/>
<name>A0A6A6DK03_9PEZI</name>
<dbReference type="AlphaFoldDB" id="A0A6A6DK03"/>
<dbReference type="InterPro" id="IPR036188">
    <property type="entry name" value="FAD/NAD-bd_sf"/>
</dbReference>
<dbReference type="Gene3D" id="3.50.50.60">
    <property type="entry name" value="FAD/NAD(P)-binding domain"/>
    <property type="match status" value="1"/>
</dbReference>
<gene>
    <name evidence="2" type="ORF">K469DRAFT_596538</name>
</gene>